<comment type="similarity">
    <text evidence="1">Belongs to the CFA/CMAS family.</text>
</comment>
<dbReference type="EMBL" id="AP022562">
    <property type="protein sequence ID" value="BBX13139.1"/>
    <property type="molecule type" value="Genomic_DNA"/>
</dbReference>
<keyword evidence="5" id="KW-0443">Lipid metabolism</keyword>
<dbReference type="GO" id="GO:0008610">
    <property type="term" value="P:lipid biosynthetic process"/>
    <property type="evidence" value="ECO:0007669"/>
    <property type="project" value="InterPro"/>
</dbReference>
<keyword evidence="4" id="KW-0949">S-adenosyl-L-methionine</keyword>
<evidence type="ECO:0000313" key="7">
    <source>
        <dbReference type="Proteomes" id="UP000466997"/>
    </source>
</evidence>
<dbReference type="Gene3D" id="3.40.50.150">
    <property type="entry name" value="Vaccinia Virus protein VP39"/>
    <property type="match status" value="1"/>
</dbReference>
<dbReference type="GO" id="GO:0008168">
    <property type="term" value="F:methyltransferase activity"/>
    <property type="evidence" value="ECO:0007669"/>
    <property type="project" value="UniProtKB-KW"/>
</dbReference>
<evidence type="ECO:0000256" key="5">
    <source>
        <dbReference type="ARBA" id="ARBA00023098"/>
    </source>
</evidence>
<keyword evidence="3 6" id="KW-0808">Transferase</keyword>
<name>A0A7I7JP67_9MYCO</name>
<sequence>MGMDGNAAHKKGGEATWGDGAVMTTLKSERARSTKGRLGLAEILVLLAGGGQPPIKITAYDGSSVGPDDAALAVDLLNPRATTYLATSLGQLGIARSYIAGDLELRGVHPGNPYEVLNALADLEFKQPSPQALVNIIRSIGFRHFKPVAPPPEEAPAKWRRTAAGLRHSKARDADAIHHHYDVSNTFYEWVLGPSMTYTCAIYPNAEATLEQAQENKYRLIFDKLRLQPGDRLLDVGCGWGGMVRYAARRGVRAVGATLSAEQVDWAQRAIADEGLSDLAEVRHCDYRDVAETGFDAVSSIGLTEHIGVKNYPSYFGFLKSKLRTGGLLLNHCITLPDNSTFKGDAFTDRYVFPDGEITGAGRVITEIQQAGFEVVHEEDFRHHYAKTLRCWSQNLVDHWDEAVAEVGLGRAKVWGLYMAASVLGFERNLFQLHHVLATKVGERGEDGGLPLRPWWQP</sequence>
<dbReference type="KEGG" id="mnm:MNVM_22200"/>
<evidence type="ECO:0000256" key="4">
    <source>
        <dbReference type="ARBA" id="ARBA00022691"/>
    </source>
</evidence>
<gene>
    <name evidence="6" type="ORF">MNVM_22200</name>
</gene>
<keyword evidence="2 6" id="KW-0489">Methyltransferase</keyword>
<protein>
    <submittedName>
        <fullName evidence="6">Putative fatty acid methyltransferase</fullName>
    </submittedName>
</protein>
<proteinExistence type="inferred from homology"/>
<dbReference type="AlphaFoldDB" id="A0A7I7JP67"/>
<evidence type="ECO:0000256" key="1">
    <source>
        <dbReference type="ARBA" id="ARBA00010815"/>
    </source>
</evidence>
<dbReference type="InterPro" id="IPR029063">
    <property type="entry name" value="SAM-dependent_MTases_sf"/>
</dbReference>
<keyword evidence="7" id="KW-1185">Reference proteome</keyword>
<dbReference type="PANTHER" id="PTHR43667:SF1">
    <property type="entry name" value="CYCLOPROPANE-FATTY-ACYL-PHOSPHOLIPID SYNTHASE"/>
    <property type="match status" value="1"/>
</dbReference>
<reference evidence="6 7" key="1">
    <citation type="journal article" date="2019" name="Emerg. Microbes Infect.">
        <title>Comprehensive subspecies identification of 175 nontuberculous mycobacteria species based on 7547 genomic profiles.</title>
        <authorList>
            <person name="Matsumoto Y."/>
            <person name="Kinjo T."/>
            <person name="Motooka D."/>
            <person name="Nabeya D."/>
            <person name="Jung N."/>
            <person name="Uechi K."/>
            <person name="Horii T."/>
            <person name="Iida T."/>
            <person name="Fujita J."/>
            <person name="Nakamura S."/>
        </authorList>
    </citation>
    <scope>NUCLEOTIDE SEQUENCE [LARGE SCALE GENOMIC DNA]</scope>
    <source>
        <strain evidence="6 7">JCM 6391</strain>
    </source>
</reference>
<accession>A0A7I7JP67</accession>
<evidence type="ECO:0000313" key="6">
    <source>
        <dbReference type="EMBL" id="BBX13139.1"/>
    </source>
</evidence>
<organism evidence="6 7">
    <name type="scientific">Mycobacterium novum</name>
    <dbReference type="NCBI Taxonomy" id="2492438"/>
    <lineage>
        <taxon>Bacteria</taxon>
        <taxon>Bacillati</taxon>
        <taxon>Actinomycetota</taxon>
        <taxon>Actinomycetes</taxon>
        <taxon>Mycobacteriales</taxon>
        <taxon>Mycobacteriaceae</taxon>
        <taxon>Mycobacterium</taxon>
    </lineage>
</organism>
<dbReference type="InterPro" id="IPR003333">
    <property type="entry name" value="CMAS"/>
</dbReference>
<dbReference type="PANTHER" id="PTHR43667">
    <property type="entry name" value="CYCLOPROPANE-FATTY-ACYL-PHOSPHOLIPID SYNTHASE"/>
    <property type="match status" value="1"/>
</dbReference>
<dbReference type="InterPro" id="IPR050723">
    <property type="entry name" value="CFA/CMAS"/>
</dbReference>
<dbReference type="GO" id="GO:0032259">
    <property type="term" value="P:methylation"/>
    <property type="evidence" value="ECO:0007669"/>
    <property type="project" value="UniProtKB-KW"/>
</dbReference>
<dbReference type="PIRSF" id="PIRSF003085">
    <property type="entry name" value="CMAS"/>
    <property type="match status" value="1"/>
</dbReference>
<dbReference type="Pfam" id="PF02353">
    <property type="entry name" value="CMAS"/>
    <property type="match status" value="1"/>
</dbReference>
<dbReference type="CDD" id="cd02440">
    <property type="entry name" value="AdoMet_MTases"/>
    <property type="match status" value="1"/>
</dbReference>
<evidence type="ECO:0000256" key="2">
    <source>
        <dbReference type="ARBA" id="ARBA00022603"/>
    </source>
</evidence>
<evidence type="ECO:0000256" key="3">
    <source>
        <dbReference type="ARBA" id="ARBA00022679"/>
    </source>
</evidence>
<dbReference type="SUPFAM" id="SSF53335">
    <property type="entry name" value="S-adenosyl-L-methionine-dependent methyltransferases"/>
    <property type="match status" value="1"/>
</dbReference>
<dbReference type="Proteomes" id="UP000466997">
    <property type="component" value="Chromosome"/>
</dbReference>